<dbReference type="EMBL" id="QSBY01000011">
    <property type="protein sequence ID" value="RHW68291.1"/>
    <property type="molecule type" value="Genomic_DNA"/>
</dbReference>
<protein>
    <submittedName>
        <fullName evidence="1">Uncharacterized protein</fullName>
    </submittedName>
</protein>
<dbReference type="AlphaFoldDB" id="A0A3L6KXU9"/>
<reference evidence="1 2" key="1">
    <citation type="submission" date="2018-09" db="EMBL/GenBank/DDBJ databases">
        <title>whole genome sequence of T. equiperdum IVM-t1 strain.</title>
        <authorList>
            <person name="Suganuma K."/>
        </authorList>
    </citation>
    <scope>NUCLEOTIDE SEQUENCE [LARGE SCALE GENOMIC DNA]</scope>
    <source>
        <strain evidence="1 2">IVM-t1</strain>
    </source>
</reference>
<organism evidence="1 2">
    <name type="scientific">Trypanosoma brucei equiperdum</name>
    <dbReference type="NCBI Taxonomy" id="630700"/>
    <lineage>
        <taxon>Eukaryota</taxon>
        <taxon>Discoba</taxon>
        <taxon>Euglenozoa</taxon>
        <taxon>Kinetoplastea</taxon>
        <taxon>Metakinetoplastina</taxon>
        <taxon>Trypanosomatida</taxon>
        <taxon>Trypanosomatidae</taxon>
        <taxon>Trypanosoma</taxon>
    </lineage>
</organism>
<evidence type="ECO:0000313" key="1">
    <source>
        <dbReference type="EMBL" id="RHW68291.1"/>
    </source>
</evidence>
<comment type="caution">
    <text evidence="1">The sequence shown here is derived from an EMBL/GenBank/DDBJ whole genome shotgun (WGS) entry which is preliminary data.</text>
</comment>
<accession>A0A3L6KXU9</accession>
<gene>
    <name evidence="1" type="ORF">DPX39_110127100</name>
</gene>
<proteinExistence type="predicted"/>
<dbReference type="Proteomes" id="UP000266743">
    <property type="component" value="Chromosome 11"/>
</dbReference>
<sequence>MAALRSVRSKQQVNKFCSVGSALLGDAVCFSIKEWDNTLRTLEAARCDSLLLPPLASLPTSAVCEAVRHYHNVYMKASQLIVLRPLHWRKWQEGLCEFMDHTNNNGTDGGNSSNGSNTTLHTGCCELEVLCGAFLSQQREQFVVAFWGTVDSCSLRLKLLVSRFPHEDEIISVSPVAGDRMDGNGVDLEEVRIAAEESADDMGEGAILLRKRYFRELYSFQRLACESAHLFGFYASVGKAERLWLTDTLLLERHEEAAEVLIRRSFKRDFDVPSLELVSGELLEDYKSFEVNESKQRVLLKRAGDTLKGLWCILAHDKFVKHQSQSKLQQKGVEEEYECGVEEEERSCGTDATALKFPEELVRCISCKAVRSVTAFATAVQSIVECNPSSPPSANLERLEFLLSLLLRWFEAYTGERHRGDIPLFLDTDLWEFLLQRHTELLKWVMSAYCSGETDVDYNSAVEAVQFVCLSVLRCLDVYKAAVVSKRCEESVKDKLKCVAGNTVAEWLKHTAIGTFLRGIRRACSDLCASGTRFCLSIPLMLIVVRSSVVESRLLLLCHGISCAVDVRQLLLPMVDLGFKEMSQLDKNADGTLLTSWVGSMTSVLNSLRRTLRLHGAEHAPADDFVCELHRHYLSLQRLSPAAVSDIVTDAWTDFLSSGFVVEGGLRGSRRVSLFSVSSERRAALHGAQQMVNGTHVDVGHEERDYKRLRKE</sequence>
<name>A0A3L6KXU9_9TRYP</name>
<evidence type="ECO:0000313" key="2">
    <source>
        <dbReference type="Proteomes" id="UP000266743"/>
    </source>
</evidence>